<feature type="domain" description="Clp R" evidence="12">
    <location>
        <begin position="3"/>
        <end position="145"/>
    </location>
</feature>
<evidence type="ECO:0000256" key="1">
    <source>
        <dbReference type="ARBA" id="ARBA00008675"/>
    </source>
</evidence>
<evidence type="ECO:0000256" key="2">
    <source>
        <dbReference type="ARBA" id="ARBA00017574"/>
    </source>
</evidence>
<dbReference type="InterPro" id="IPR003959">
    <property type="entry name" value="ATPase_AAA_core"/>
</dbReference>
<keyword evidence="6 11" id="KW-0175">Coiled coil</keyword>
<dbReference type="SUPFAM" id="SSF81923">
    <property type="entry name" value="Double Clp-N motif"/>
    <property type="match status" value="1"/>
</dbReference>
<accession>A0ABP8FQJ6</accession>
<dbReference type="InterPro" id="IPR018368">
    <property type="entry name" value="ClpA/B_CS1"/>
</dbReference>
<dbReference type="InterPro" id="IPR017730">
    <property type="entry name" value="Chaperonin_ClpB"/>
</dbReference>
<keyword evidence="4 10" id="KW-0547">Nucleotide-binding</keyword>
<gene>
    <name evidence="11 13" type="primary">clpB</name>
    <name evidence="13" type="ORF">GCM10023143_16610</name>
</gene>
<dbReference type="CDD" id="cd19499">
    <property type="entry name" value="RecA-like_ClpB_Hsp104-like"/>
    <property type="match status" value="1"/>
</dbReference>
<reference evidence="14" key="1">
    <citation type="journal article" date="2019" name="Int. J. Syst. Evol. Microbiol.">
        <title>The Global Catalogue of Microorganisms (GCM) 10K type strain sequencing project: providing services to taxonomists for standard genome sequencing and annotation.</title>
        <authorList>
            <consortium name="The Broad Institute Genomics Platform"/>
            <consortium name="The Broad Institute Genome Sequencing Center for Infectious Disease"/>
            <person name="Wu L."/>
            <person name="Ma J."/>
        </authorList>
    </citation>
    <scope>NUCLEOTIDE SEQUENCE [LARGE SCALE GENOMIC DNA]</scope>
    <source>
        <strain evidence="14">JCM 17664</strain>
    </source>
</reference>
<keyword evidence="3 9" id="KW-0677">Repeat</keyword>
<dbReference type="Pfam" id="PF07724">
    <property type="entry name" value="AAA_2"/>
    <property type="match status" value="1"/>
</dbReference>
<evidence type="ECO:0000313" key="14">
    <source>
        <dbReference type="Proteomes" id="UP001501207"/>
    </source>
</evidence>
<dbReference type="InterPro" id="IPR050130">
    <property type="entry name" value="ClpA_ClpB"/>
</dbReference>
<comment type="subunit">
    <text evidence="11">Homohexamer; The oligomerization is ATP-dependent.</text>
</comment>
<keyword evidence="5 10" id="KW-0067">ATP-binding</keyword>
<evidence type="ECO:0000256" key="10">
    <source>
        <dbReference type="RuleBase" id="RU004432"/>
    </source>
</evidence>
<dbReference type="InterPro" id="IPR003593">
    <property type="entry name" value="AAA+_ATPase"/>
</dbReference>
<keyword evidence="14" id="KW-1185">Reference proteome</keyword>
<feature type="coiled-coil region" evidence="11">
    <location>
        <begin position="397"/>
        <end position="529"/>
    </location>
</feature>
<dbReference type="Gene3D" id="1.10.1780.10">
    <property type="entry name" value="Clp, N-terminal domain"/>
    <property type="match status" value="1"/>
</dbReference>
<keyword evidence="11" id="KW-0963">Cytoplasm</keyword>
<dbReference type="Gene3D" id="3.40.50.300">
    <property type="entry name" value="P-loop containing nucleotide triphosphate hydrolases"/>
    <property type="match status" value="3"/>
</dbReference>
<dbReference type="Gene3D" id="1.10.8.60">
    <property type="match status" value="1"/>
</dbReference>
<dbReference type="Pfam" id="PF17871">
    <property type="entry name" value="AAA_lid_9"/>
    <property type="match status" value="1"/>
</dbReference>
<keyword evidence="11" id="KW-0346">Stress response</keyword>
<dbReference type="PANTHER" id="PTHR11638:SF18">
    <property type="entry name" value="HEAT SHOCK PROTEIN 104"/>
    <property type="match status" value="1"/>
</dbReference>
<organism evidence="13 14">
    <name type="scientific">Compostibacter hankyongensis</name>
    <dbReference type="NCBI Taxonomy" id="1007089"/>
    <lineage>
        <taxon>Bacteria</taxon>
        <taxon>Pseudomonadati</taxon>
        <taxon>Bacteroidota</taxon>
        <taxon>Chitinophagia</taxon>
        <taxon>Chitinophagales</taxon>
        <taxon>Chitinophagaceae</taxon>
        <taxon>Compostibacter</taxon>
    </lineage>
</organism>
<dbReference type="PROSITE" id="PS50302">
    <property type="entry name" value="PUM"/>
    <property type="match status" value="1"/>
</dbReference>
<dbReference type="InterPro" id="IPR001313">
    <property type="entry name" value="Pumilio_RNA-bd_rpt"/>
</dbReference>
<sequence length="877" mass="98430">MNPNNLTIKSQETLQHAQQLAFDAQNQSIETGHILKALLEENEGVVDFLLKKNDVNIAFLSSKLEEQLKSYPKVSGEGGQMLGRDANNALLRAGGFIKEFRDEFISVEHLLLGILAGNDDTAKLLKDTGLTEAGLKSAIKELRKGATVSSQSSDAQYNALQKYAKNLNELAAAGKLDPVIGRDEEIRRTLHILSRRTKNNPILVGEPGVGKTAIAEGLAHRIVDGDVPENLKTRIIYALDMGAMMAGAKYRGEFEERLKGVIKDVAESDGGIILFIDEIHTLVGAGAMEGAMDAANILKPALARGELRAVGATTLNEYQKYFEKDKALERRFQKVVVDEPSVEDAISILRGLKERYENHHHVRIKDEAIIAAVELSHRYITDRFLPDKAIDLIDESAAKLRLEMNSMPEELDELERRIRQLEIEREAIKREDDEQKLSELGREIAQLNEERDAFRAKWQQEKEMVDKIQGAKSAIEQLKHEAEQAERNGDFGRVAEIRYGKIKEQQDIADQYTKELHALSDSSKRLLKEEVDAEDIAENVAKATGIPVSRMLQSEKDKLLNLEEELHKRIVGQDEAISAVADAIRRSRSGLQDPRKPIGSFIFLGTTGVGKTELAKALAEFLFDDESMMTRIDMSEYQEKHAVSRLVGAPPGYVGYDEGGQLTEAVRRKPYSVVLLDEIEKAHPDVWNILLQVLDDGRLTDNKGRIVNFKNTIIIMTSNLGSQIIQDNFENVNEKNREQVVESTREQVMGLLRQTVRPEFLNRVDEIIMFQPLLKADIRKIIHIQLAHLKALMAQNGMQLEFSDYALDYLAEQGFDPQFGARPLKRLIQKEIINLLSKRILAGDIDKTRPVLIDVFDGVVVVRNEVSKPVGEQANIE</sequence>
<evidence type="ECO:0000256" key="6">
    <source>
        <dbReference type="ARBA" id="ARBA00023054"/>
    </source>
</evidence>
<evidence type="ECO:0000259" key="12">
    <source>
        <dbReference type="PROSITE" id="PS51903"/>
    </source>
</evidence>
<comment type="function">
    <text evidence="11">Part of a stress-induced multi-chaperone system, it is involved in the recovery of the cell from heat-induced damage, in cooperation with DnaK, DnaJ and GrpE.</text>
</comment>
<dbReference type="EMBL" id="BAABFN010000002">
    <property type="protein sequence ID" value="GAA4308896.1"/>
    <property type="molecule type" value="Genomic_DNA"/>
</dbReference>
<dbReference type="PROSITE" id="PS51903">
    <property type="entry name" value="CLP_R"/>
    <property type="match status" value="1"/>
</dbReference>
<dbReference type="InterPro" id="IPR001270">
    <property type="entry name" value="ClpA/B"/>
</dbReference>
<dbReference type="RefSeq" id="WP_344978165.1">
    <property type="nucleotide sequence ID" value="NZ_BAABFN010000002.1"/>
</dbReference>
<dbReference type="Pfam" id="PF00004">
    <property type="entry name" value="AAA"/>
    <property type="match status" value="1"/>
</dbReference>
<dbReference type="InterPro" id="IPR041546">
    <property type="entry name" value="ClpA/ClpB_AAA_lid"/>
</dbReference>
<comment type="caution">
    <text evidence="13">The sequence shown here is derived from an EMBL/GenBank/DDBJ whole genome shotgun (WGS) entry which is preliminary data.</text>
</comment>
<evidence type="ECO:0000256" key="9">
    <source>
        <dbReference type="PROSITE-ProRule" id="PRU01251"/>
    </source>
</evidence>
<comment type="subunit">
    <text evidence="8">Homohexamer. The oligomerization is ATP-dependent.</text>
</comment>
<dbReference type="SMART" id="SM00382">
    <property type="entry name" value="AAA"/>
    <property type="match status" value="2"/>
</dbReference>
<dbReference type="Pfam" id="PF02861">
    <property type="entry name" value="Clp_N"/>
    <property type="match status" value="1"/>
</dbReference>
<dbReference type="Pfam" id="PF10431">
    <property type="entry name" value="ClpB_D2-small"/>
    <property type="match status" value="1"/>
</dbReference>
<evidence type="ECO:0000256" key="5">
    <source>
        <dbReference type="ARBA" id="ARBA00022840"/>
    </source>
</evidence>
<proteinExistence type="inferred from homology"/>
<dbReference type="NCBIfam" id="TIGR03346">
    <property type="entry name" value="chaperone_ClpB"/>
    <property type="match status" value="1"/>
</dbReference>
<evidence type="ECO:0000256" key="3">
    <source>
        <dbReference type="ARBA" id="ARBA00022737"/>
    </source>
</evidence>
<dbReference type="SUPFAM" id="SSF52540">
    <property type="entry name" value="P-loop containing nucleoside triphosphate hydrolases"/>
    <property type="match status" value="2"/>
</dbReference>
<dbReference type="PROSITE" id="PS00871">
    <property type="entry name" value="CLPAB_2"/>
    <property type="match status" value="1"/>
</dbReference>
<evidence type="ECO:0000256" key="4">
    <source>
        <dbReference type="ARBA" id="ARBA00022741"/>
    </source>
</evidence>
<evidence type="ECO:0000313" key="13">
    <source>
        <dbReference type="EMBL" id="GAA4308896.1"/>
    </source>
</evidence>
<comment type="subcellular location">
    <subcellularLocation>
        <location evidence="11">Cytoplasm</location>
    </subcellularLocation>
</comment>
<evidence type="ECO:0000256" key="8">
    <source>
        <dbReference type="ARBA" id="ARBA00026057"/>
    </source>
</evidence>
<dbReference type="InterPro" id="IPR036628">
    <property type="entry name" value="Clp_N_dom_sf"/>
</dbReference>
<keyword evidence="7 10" id="KW-0143">Chaperone</keyword>
<protein>
    <recommendedName>
        <fullName evidence="2 11">Chaperone protein ClpB</fullName>
    </recommendedName>
</protein>
<dbReference type="InterPro" id="IPR004176">
    <property type="entry name" value="Clp_R_N"/>
</dbReference>
<evidence type="ECO:0000256" key="7">
    <source>
        <dbReference type="ARBA" id="ARBA00023186"/>
    </source>
</evidence>
<dbReference type="SMART" id="SM01086">
    <property type="entry name" value="ClpB_D2-small"/>
    <property type="match status" value="1"/>
</dbReference>
<dbReference type="InterPro" id="IPR027417">
    <property type="entry name" value="P-loop_NTPase"/>
</dbReference>
<dbReference type="CDD" id="cd00009">
    <property type="entry name" value="AAA"/>
    <property type="match status" value="1"/>
</dbReference>
<dbReference type="PROSITE" id="PS00870">
    <property type="entry name" value="CLPAB_1"/>
    <property type="match status" value="1"/>
</dbReference>
<evidence type="ECO:0000256" key="11">
    <source>
        <dbReference type="RuleBase" id="RU362034"/>
    </source>
</evidence>
<name>A0ABP8FQJ6_9BACT</name>
<dbReference type="Proteomes" id="UP001501207">
    <property type="component" value="Unassembled WGS sequence"/>
</dbReference>
<dbReference type="PRINTS" id="PR00300">
    <property type="entry name" value="CLPPROTEASEA"/>
</dbReference>
<dbReference type="PANTHER" id="PTHR11638">
    <property type="entry name" value="ATP-DEPENDENT CLP PROTEASE"/>
    <property type="match status" value="1"/>
</dbReference>
<dbReference type="InterPro" id="IPR028299">
    <property type="entry name" value="ClpA/B_CS2"/>
</dbReference>
<dbReference type="InterPro" id="IPR019489">
    <property type="entry name" value="Clp_ATPase_C"/>
</dbReference>
<comment type="similarity">
    <text evidence="1 10">Belongs to the ClpA/ClpB family.</text>
</comment>